<reference evidence="2" key="1">
    <citation type="submission" date="2023-03" db="EMBL/GenBank/DDBJ databases">
        <title>Massive genome expansion in bonnet fungi (Mycena s.s.) driven by repeated elements and novel gene families across ecological guilds.</title>
        <authorList>
            <consortium name="Lawrence Berkeley National Laboratory"/>
            <person name="Harder C.B."/>
            <person name="Miyauchi S."/>
            <person name="Viragh M."/>
            <person name="Kuo A."/>
            <person name="Thoen E."/>
            <person name="Andreopoulos B."/>
            <person name="Lu D."/>
            <person name="Skrede I."/>
            <person name="Drula E."/>
            <person name="Henrissat B."/>
            <person name="Morin E."/>
            <person name="Kohler A."/>
            <person name="Barry K."/>
            <person name="LaButti K."/>
            <person name="Morin E."/>
            <person name="Salamov A."/>
            <person name="Lipzen A."/>
            <person name="Mereny Z."/>
            <person name="Hegedus B."/>
            <person name="Baldrian P."/>
            <person name="Stursova M."/>
            <person name="Weitz H."/>
            <person name="Taylor A."/>
            <person name="Grigoriev I.V."/>
            <person name="Nagy L.G."/>
            <person name="Martin F."/>
            <person name="Kauserud H."/>
        </authorList>
    </citation>
    <scope>NUCLEOTIDE SEQUENCE</scope>
    <source>
        <strain evidence="2">CBHHK182m</strain>
    </source>
</reference>
<feature type="compositionally biased region" description="Low complexity" evidence="1">
    <location>
        <begin position="1"/>
        <end position="12"/>
    </location>
</feature>
<feature type="region of interest" description="Disordered" evidence="1">
    <location>
        <begin position="35"/>
        <end position="75"/>
    </location>
</feature>
<dbReference type="Proteomes" id="UP001215598">
    <property type="component" value="Unassembled WGS sequence"/>
</dbReference>
<evidence type="ECO:0000256" key="1">
    <source>
        <dbReference type="SAM" id="MobiDB-lite"/>
    </source>
</evidence>
<name>A0AAD7HET2_9AGAR</name>
<feature type="compositionally biased region" description="Basic and acidic residues" evidence="1">
    <location>
        <begin position="92"/>
        <end position="105"/>
    </location>
</feature>
<gene>
    <name evidence="2" type="ORF">B0H16DRAFT_1475122</name>
</gene>
<feature type="region of interest" description="Disordered" evidence="1">
    <location>
        <begin position="1"/>
        <end position="23"/>
    </location>
</feature>
<protein>
    <submittedName>
        <fullName evidence="2">Uncharacterized protein</fullName>
    </submittedName>
</protein>
<feature type="region of interest" description="Disordered" evidence="1">
    <location>
        <begin position="92"/>
        <end position="111"/>
    </location>
</feature>
<accession>A0AAD7HET2</accession>
<dbReference type="EMBL" id="JARKIB010000256">
    <property type="protein sequence ID" value="KAJ7719108.1"/>
    <property type="molecule type" value="Genomic_DNA"/>
</dbReference>
<proteinExistence type="predicted"/>
<evidence type="ECO:0000313" key="3">
    <source>
        <dbReference type="Proteomes" id="UP001215598"/>
    </source>
</evidence>
<evidence type="ECO:0000313" key="2">
    <source>
        <dbReference type="EMBL" id="KAJ7719108.1"/>
    </source>
</evidence>
<organism evidence="2 3">
    <name type="scientific">Mycena metata</name>
    <dbReference type="NCBI Taxonomy" id="1033252"/>
    <lineage>
        <taxon>Eukaryota</taxon>
        <taxon>Fungi</taxon>
        <taxon>Dikarya</taxon>
        <taxon>Basidiomycota</taxon>
        <taxon>Agaricomycotina</taxon>
        <taxon>Agaricomycetes</taxon>
        <taxon>Agaricomycetidae</taxon>
        <taxon>Agaricales</taxon>
        <taxon>Marasmiineae</taxon>
        <taxon>Mycenaceae</taxon>
        <taxon>Mycena</taxon>
    </lineage>
</organism>
<feature type="compositionally biased region" description="Basic and acidic residues" evidence="1">
    <location>
        <begin position="53"/>
        <end position="63"/>
    </location>
</feature>
<sequence length="277" mass="30918">MVGSVVGSGWSSTAPPHHIEHPRQHRVMEFHIERDARQQQRGVGPKGKKRDGKSREQGGKNEDCAPPEQNTGGHWEAAGLCSLPELWRSDTKKRTETPAKREGTPAKKVPAATDETLQWECTHRLNSRRESFNLENCLMQCTRKGARAFPARGATRGWFGMRKWSGKGQAKKNTHTFWNPPSHCPRHAYVHPRFDANVEVPDGRESPASQTYLSSANCEGKEHTFLQPTHTASEPDDTQPLVGDLGSSWGKAAPLWACIRVDVYQEALLTMEPGKQV</sequence>
<dbReference type="AlphaFoldDB" id="A0AAD7HET2"/>
<comment type="caution">
    <text evidence="2">The sequence shown here is derived from an EMBL/GenBank/DDBJ whole genome shotgun (WGS) entry which is preliminary data.</text>
</comment>
<keyword evidence="3" id="KW-1185">Reference proteome</keyword>